<evidence type="ECO:0000256" key="15">
    <source>
        <dbReference type="ARBA" id="ARBA00023180"/>
    </source>
</evidence>
<dbReference type="SMART" id="SM00020">
    <property type="entry name" value="Tryp_SPc"/>
    <property type="match status" value="1"/>
</dbReference>
<feature type="domain" description="Peptidase S1" evidence="21">
    <location>
        <begin position="499"/>
        <end position="760"/>
    </location>
</feature>
<feature type="active site" description="Charge relay system" evidence="17">
    <location>
        <position position="703"/>
    </location>
</feature>
<evidence type="ECO:0000256" key="7">
    <source>
        <dbReference type="ARBA" id="ARBA00022659"/>
    </source>
</evidence>
<evidence type="ECO:0000256" key="4">
    <source>
        <dbReference type="ARBA" id="ARBA00004613"/>
    </source>
</evidence>
<comment type="cofactor">
    <cofactor evidence="1">
        <name>Mn(2+)</name>
        <dbReference type="ChEBI" id="CHEBI:29035"/>
    </cofactor>
</comment>
<dbReference type="InterPro" id="IPR036465">
    <property type="entry name" value="vWFA_dom_sf"/>
</dbReference>
<evidence type="ECO:0000256" key="12">
    <source>
        <dbReference type="ARBA" id="ARBA00022825"/>
    </source>
</evidence>
<evidence type="ECO:0000313" key="24">
    <source>
        <dbReference type="Proteomes" id="UP000694546"/>
    </source>
</evidence>
<evidence type="ECO:0000256" key="14">
    <source>
        <dbReference type="ARBA" id="ARBA00023157"/>
    </source>
</evidence>
<evidence type="ECO:0000256" key="18">
    <source>
        <dbReference type="PROSITE-ProRule" id="PRU00302"/>
    </source>
</evidence>
<keyword evidence="6" id="KW-0399">Innate immunity</keyword>
<protein>
    <recommendedName>
        <fullName evidence="16">C3/C5 convertase</fullName>
    </recommendedName>
</protein>
<feature type="domain" description="Sushi" evidence="22">
    <location>
        <begin position="101"/>
        <end position="160"/>
    </location>
</feature>
<dbReference type="PIRSF" id="PIRSF001154">
    <property type="entry name" value="Compl_C2_B"/>
    <property type="match status" value="1"/>
</dbReference>
<reference evidence="23" key="1">
    <citation type="submission" date="2025-08" db="UniProtKB">
        <authorList>
            <consortium name="Ensembl"/>
        </authorList>
    </citation>
    <scope>IDENTIFICATION</scope>
</reference>
<keyword evidence="24" id="KW-1185">Reference proteome</keyword>
<dbReference type="CDD" id="cd00033">
    <property type="entry name" value="CCP"/>
    <property type="match status" value="3"/>
</dbReference>
<feature type="disulfide bond" evidence="18">
    <location>
        <begin position="131"/>
        <end position="158"/>
    </location>
</feature>
<evidence type="ECO:0000256" key="9">
    <source>
        <dbReference type="ARBA" id="ARBA00022729"/>
    </source>
</evidence>
<dbReference type="InterPro" id="IPR043504">
    <property type="entry name" value="Peptidase_S1_PA_chymotrypsin"/>
</dbReference>
<dbReference type="GO" id="GO:0006508">
    <property type="term" value="P:proteolysis"/>
    <property type="evidence" value="ECO:0007669"/>
    <property type="project" value="UniProtKB-KW"/>
</dbReference>
<comment type="caution">
    <text evidence="18">Lacks conserved residue(s) required for the propagation of feature annotation.</text>
</comment>
<dbReference type="Proteomes" id="UP000694546">
    <property type="component" value="Chromosome 16"/>
</dbReference>
<evidence type="ECO:0000256" key="8">
    <source>
        <dbReference type="ARBA" id="ARBA00022670"/>
    </source>
</evidence>
<evidence type="ECO:0000256" key="5">
    <source>
        <dbReference type="ARBA" id="ARBA00022525"/>
    </source>
</evidence>
<feature type="disulfide bond" evidence="18">
    <location>
        <begin position="193"/>
        <end position="220"/>
    </location>
</feature>
<name>A0A8C4Z012_GADMO</name>
<dbReference type="GO" id="GO:0070062">
    <property type="term" value="C:extracellular exosome"/>
    <property type="evidence" value="ECO:0007669"/>
    <property type="project" value="TreeGrafter"/>
</dbReference>
<dbReference type="PROSITE" id="PS50234">
    <property type="entry name" value="VWFA"/>
    <property type="match status" value="1"/>
</dbReference>
<dbReference type="InterPro" id="IPR011360">
    <property type="entry name" value="Compl_C2_B"/>
</dbReference>
<feature type="signal peptide" evidence="19">
    <location>
        <begin position="1"/>
        <end position="20"/>
    </location>
</feature>
<dbReference type="Pfam" id="PF00092">
    <property type="entry name" value="VWA"/>
    <property type="match status" value="1"/>
</dbReference>
<evidence type="ECO:0000259" key="21">
    <source>
        <dbReference type="PROSITE" id="PS50240"/>
    </source>
</evidence>
<evidence type="ECO:0000256" key="11">
    <source>
        <dbReference type="ARBA" id="ARBA00022801"/>
    </source>
</evidence>
<keyword evidence="7 18" id="KW-0768">Sushi</keyword>
<dbReference type="PROSITE" id="PS50923">
    <property type="entry name" value="SUSHI"/>
    <property type="match status" value="2"/>
</dbReference>
<proteinExistence type="predicted"/>
<comment type="cofactor">
    <cofactor evidence="2">
        <name>Mg(2+)</name>
        <dbReference type="ChEBI" id="CHEBI:18420"/>
    </cofactor>
</comment>
<dbReference type="AlphaFoldDB" id="A0A8C4Z012"/>
<evidence type="ECO:0000259" key="20">
    <source>
        <dbReference type="PROSITE" id="PS50234"/>
    </source>
</evidence>
<feature type="domain" description="Sushi" evidence="22">
    <location>
        <begin position="165"/>
        <end position="222"/>
    </location>
</feature>
<evidence type="ECO:0000256" key="6">
    <source>
        <dbReference type="ARBA" id="ARBA00022588"/>
    </source>
</evidence>
<dbReference type="SUPFAM" id="SSF50494">
    <property type="entry name" value="Trypsin-like serine proteases"/>
    <property type="match status" value="1"/>
</dbReference>
<dbReference type="CDD" id="cd00190">
    <property type="entry name" value="Tryp_SPc"/>
    <property type="match status" value="1"/>
</dbReference>
<dbReference type="SMART" id="SM00032">
    <property type="entry name" value="CCP"/>
    <property type="match status" value="3"/>
</dbReference>
<evidence type="ECO:0000256" key="1">
    <source>
        <dbReference type="ARBA" id="ARBA00001936"/>
    </source>
</evidence>
<dbReference type="PANTHER" id="PTHR46393:SF8">
    <property type="entry name" value="COMPLEMENT C2"/>
    <property type="match status" value="1"/>
</dbReference>
<feature type="domain" description="VWFA" evidence="20">
    <location>
        <begin position="275"/>
        <end position="469"/>
    </location>
</feature>
<gene>
    <name evidence="23" type="primary">si:ch1073-280e3.1</name>
</gene>
<dbReference type="InterPro" id="IPR009003">
    <property type="entry name" value="Peptidase_S1_PA"/>
</dbReference>
<organism evidence="23 24">
    <name type="scientific">Gadus morhua</name>
    <name type="common">Atlantic cod</name>
    <dbReference type="NCBI Taxonomy" id="8049"/>
    <lineage>
        <taxon>Eukaryota</taxon>
        <taxon>Metazoa</taxon>
        <taxon>Chordata</taxon>
        <taxon>Craniata</taxon>
        <taxon>Vertebrata</taxon>
        <taxon>Euteleostomi</taxon>
        <taxon>Actinopterygii</taxon>
        <taxon>Neopterygii</taxon>
        <taxon>Teleostei</taxon>
        <taxon>Neoteleostei</taxon>
        <taxon>Acanthomorphata</taxon>
        <taxon>Zeiogadaria</taxon>
        <taxon>Gadariae</taxon>
        <taxon>Gadiformes</taxon>
        <taxon>Gadoidei</taxon>
        <taxon>Gadidae</taxon>
        <taxon>Gadus</taxon>
    </lineage>
</organism>
<dbReference type="GO" id="GO:0009986">
    <property type="term" value="C:cell surface"/>
    <property type="evidence" value="ECO:0007669"/>
    <property type="project" value="UniProtKB-SubCell"/>
</dbReference>
<evidence type="ECO:0000256" key="2">
    <source>
        <dbReference type="ARBA" id="ARBA00001946"/>
    </source>
</evidence>
<dbReference type="Gene3D" id="2.10.70.10">
    <property type="entry name" value="Complement Module, domain 1"/>
    <property type="match status" value="3"/>
</dbReference>
<dbReference type="GO" id="GO:0009617">
    <property type="term" value="P:response to bacterium"/>
    <property type="evidence" value="ECO:0007669"/>
    <property type="project" value="TreeGrafter"/>
</dbReference>
<evidence type="ECO:0000313" key="23">
    <source>
        <dbReference type="Ensembl" id="ENSGMOP00000004127.2"/>
    </source>
</evidence>
<comment type="subcellular location">
    <subcellularLocation>
        <location evidence="3">Cell surface</location>
    </subcellularLocation>
    <subcellularLocation>
        <location evidence="4">Secreted</location>
    </subcellularLocation>
</comment>
<dbReference type="PROSITE" id="PS00134">
    <property type="entry name" value="TRYPSIN_HIS"/>
    <property type="match status" value="1"/>
</dbReference>
<dbReference type="GeneTree" id="ENSGT00940000165141"/>
<dbReference type="Pfam" id="PF00089">
    <property type="entry name" value="Trypsin"/>
    <property type="match status" value="1"/>
</dbReference>
<dbReference type="SUPFAM" id="SSF53300">
    <property type="entry name" value="vWA-like"/>
    <property type="match status" value="1"/>
</dbReference>
<dbReference type="OrthoDB" id="6127264at2759"/>
<keyword evidence="9 19" id="KW-0732">Signal</keyword>
<feature type="active site" description="Charge relay system" evidence="17">
    <location>
        <position position="584"/>
    </location>
</feature>
<evidence type="ECO:0000256" key="3">
    <source>
        <dbReference type="ARBA" id="ARBA00004241"/>
    </source>
</evidence>
<dbReference type="PANTHER" id="PTHR46393">
    <property type="entry name" value="SUSHI DOMAIN-CONTAINING PROTEIN"/>
    <property type="match status" value="1"/>
</dbReference>
<evidence type="ECO:0000256" key="10">
    <source>
        <dbReference type="ARBA" id="ARBA00022737"/>
    </source>
</evidence>
<dbReference type="GO" id="GO:0004252">
    <property type="term" value="F:serine-type endopeptidase activity"/>
    <property type="evidence" value="ECO:0007669"/>
    <property type="project" value="InterPro"/>
</dbReference>
<evidence type="ECO:0000259" key="22">
    <source>
        <dbReference type="PROSITE" id="PS50923"/>
    </source>
</evidence>
<evidence type="ECO:0000256" key="16">
    <source>
        <dbReference type="ARBA" id="ARBA00029636"/>
    </source>
</evidence>
<feature type="chain" id="PRO_5045506995" description="C3/C5 convertase" evidence="19">
    <location>
        <begin position="21"/>
        <end position="770"/>
    </location>
</feature>
<sequence>MLTGPLWSVLLLLSIPEVCMQEVDYGDYEDSDPLCSTEETIRGGHVSYSQGGLYGSVLTYHCAHGYDPFPVSHRLCDDEGDWSTMTSANGRLVTRATCKERVCPGQLQLDNGDFWPRDQWFRPGTMQNFSCLGGLTLSGSASRTCTVSLEWTGTSPICDNNDVVDACNDPGVPAGALRSGSRFQVGDTLTYRCQAGLDLLGSSQRVCLLSREWTGSAPRCQAYNGFDSPSTVAALMIGSLSGVIEALPPEIPPPQSVLQEGYGRMIIVEDHSRLNIYILLDTSGSLVESFDKVRQSAISLIRKLDSFDVQMKIHVVSYASEAIDIVTIIDTFISADAQLVIEEIEKFDPKDHGDKIGTNLFAGLHRVDEMMALLKLGREDNHFLETQNVILIITDGNSNTGPEPQIALAKIRSHFGGNTLEELLDVYVFGVGKGINKKKLNDIASHKQNEEHIFILEDLQCLGEAFNQMIKIKTTTKCGVAEEELDSDDPKVNGQYTRPWHVALKILASDLSREEKCYGSVVSPNWILTAAHCFARHSVAVRRQKIEVTHGGKQQTMDGQIFIHPDFNIKGLKHRNVSEFYDFDVALVQLNTSVPLLSEARPVCLPCTTAADRAMKRVKSTCQQHRKELLPGSETNASFIDRTSKRVETLIHLGEQRQACVSKAAWELKDAHNVTLDELVPERFLCTGGPSRSGNPVSCKGDSGGSLFLKKRERYFQVGVLSWGTVDRCSGKGRGRPAADARDFHISLFTIVPWLKQHLGQELEFLPLGD</sequence>
<keyword evidence="5" id="KW-0964">Secreted</keyword>
<dbReference type="InterPro" id="IPR002035">
    <property type="entry name" value="VWF_A"/>
</dbReference>
<keyword evidence="8" id="KW-0645">Protease</keyword>
<keyword evidence="14 18" id="KW-1015">Disulfide bond</keyword>
<dbReference type="PRINTS" id="PR00722">
    <property type="entry name" value="CHYMOTRYPSIN"/>
</dbReference>
<keyword evidence="11" id="KW-0378">Hydrolase</keyword>
<dbReference type="PROSITE" id="PS50240">
    <property type="entry name" value="TRYPSIN_DOM"/>
    <property type="match status" value="1"/>
</dbReference>
<evidence type="ECO:0000256" key="13">
    <source>
        <dbReference type="ARBA" id="ARBA00022859"/>
    </source>
</evidence>
<dbReference type="InterPro" id="IPR000436">
    <property type="entry name" value="Sushi_SCR_CCP_dom"/>
</dbReference>
<dbReference type="GO" id="GO:0006956">
    <property type="term" value="P:complement activation"/>
    <property type="evidence" value="ECO:0007669"/>
    <property type="project" value="InterPro"/>
</dbReference>
<dbReference type="SMART" id="SM00327">
    <property type="entry name" value="VWA"/>
    <property type="match status" value="1"/>
</dbReference>
<keyword evidence="15" id="KW-0325">Glycoprotein</keyword>
<dbReference type="SUPFAM" id="SSF57535">
    <property type="entry name" value="Complement control module/SCR domain"/>
    <property type="match status" value="3"/>
</dbReference>
<keyword evidence="10" id="KW-0677">Repeat</keyword>
<accession>A0A8C4Z012</accession>
<reference evidence="23" key="2">
    <citation type="submission" date="2025-09" db="UniProtKB">
        <authorList>
            <consortium name="Ensembl"/>
        </authorList>
    </citation>
    <scope>IDENTIFICATION</scope>
</reference>
<feature type="active site" description="Charge relay system" evidence="17">
    <location>
        <position position="532"/>
    </location>
</feature>
<dbReference type="Ensembl" id="ENSGMOT00000004254.2">
    <property type="protein sequence ID" value="ENSGMOP00000004127.2"/>
    <property type="gene ID" value="ENSGMOG00000003868.2"/>
</dbReference>
<dbReference type="InterPro" id="IPR001314">
    <property type="entry name" value="Peptidase_S1A"/>
</dbReference>
<keyword evidence="13" id="KW-0391">Immunity</keyword>
<evidence type="ECO:0000256" key="19">
    <source>
        <dbReference type="SAM" id="SignalP"/>
    </source>
</evidence>
<dbReference type="InterPro" id="IPR001254">
    <property type="entry name" value="Trypsin_dom"/>
</dbReference>
<dbReference type="InterPro" id="IPR018114">
    <property type="entry name" value="TRYPSIN_HIS"/>
</dbReference>
<dbReference type="InterPro" id="IPR035976">
    <property type="entry name" value="Sushi/SCR/CCP_sf"/>
</dbReference>
<dbReference type="Gene3D" id="2.40.10.10">
    <property type="entry name" value="Trypsin-like serine proteases"/>
    <property type="match status" value="2"/>
</dbReference>
<evidence type="ECO:0000256" key="17">
    <source>
        <dbReference type="PIRSR" id="PIRSR001154-1"/>
    </source>
</evidence>
<keyword evidence="12" id="KW-0720">Serine protease</keyword>
<dbReference type="Pfam" id="PF00084">
    <property type="entry name" value="Sushi"/>
    <property type="match status" value="3"/>
</dbReference>
<dbReference type="Gene3D" id="3.40.50.410">
    <property type="entry name" value="von Willebrand factor, type A domain"/>
    <property type="match status" value="1"/>
</dbReference>